<evidence type="ECO:0000259" key="3">
    <source>
        <dbReference type="SMART" id="SM01318"/>
    </source>
</evidence>
<evidence type="ECO:0000256" key="2">
    <source>
        <dbReference type="ARBA" id="ARBA00022525"/>
    </source>
</evidence>
<evidence type="ECO:0000313" key="4">
    <source>
        <dbReference type="EMBL" id="JAS12243.1"/>
    </source>
</evidence>
<protein>
    <recommendedName>
        <fullName evidence="3">Single domain-containing protein</fullName>
    </recommendedName>
</protein>
<dbReference type="Pfam" id="PF15430">
    <property type="entry name" value="SVWC"/>
    <property type="match status" value="1"/>
</dbReference>
<feature type="non-terminal residue" evidence="4">
    <location>
        <position position="1"/>
    </location>
</feature>
<keyword evidence="2" id="KW-0964">Secreted</keyword>
<sequence>TNSRTKFKFYFVRRVTSKISSTMKLVFLCVFIALQCVLHVWAEKGFDGCDLDGRRVAVGESYTPAGTCNQFTCVGRNEITAITCGLFSAPPECTIIEEDYTKSYPQCCSKVICPEK</sequence>
<evidence type="ECO:0000256" key="1">
    <source>
        <dbReference type="ARBA" id="ARBA00004613"/>
    </source>
</evidence>
<dbReference type="EMBL" id="GEDC01025055">
    <property type="protein sequence ID" value="JAS12243.1"/>
    <property type="molecule type" value="Transcribed_RNA"/>
</dbReference>
<proteinExistence type="predicted"/>
<accession>A0A1B6CFU2</accession>
<dbReference type="SMART" id="SM01318">
    <property type="entry name" value="SVWC"/>
    <property type="match status" value="1"/>
</dbReference>
<name>A0A1B6CFU2_9HEMI</name>
<feature type="domain" description="Single" evidence="3">
    <location>
        <begin position="49"/>
        <end position="113"/>
    </location>
</feature>
<dbReference type="InterPro" id="IPR029277">
    <property type="entry name" value="SVWC_dom"/>
</dbReference>
<dbReference type="GO" id="GO:0005576">
    <property type="term" value="C:extracellular region"/>
    <property type="evidence" value="ECO:0007669"/>
    <property type="project" value="UniProtKB-SubCell"/>
</dbReference>
<dbReference type="AlphaFoldDB" id="A0A1B6CFU2"/>
<comment type="subcellular location">
    <subcellularLocation>
        <location evidence="1">Secreted</location>
    </subcellularLocation>
</comment>
<reference evidence="4" key="1">
    <citation type="submission" date="2015-12" db="EMBL/GenBank/DDBJ databases">
        <title>De novo transcriptome assembly of four potential Pierce s Disease insect vectors from Arizona vineyards.</title>
        <authorList>
            <person name="Tassone E.E."/>
        </authorList>
    </citation>
    <scope>NUCLEOTIDE SEQUENCE</scope>
</reference>
<gene>
    <name evidence="4" type="ORF">g.10723</name>
</gene>
<organism evidence="4">
    <name type="scientific">Clastoptera arizonana</name>
    <name type="common">Arizona spittle bug</name>
    <dbReference type="NCBI Taxonomy" id="38151"/>
    <lineage>
        <taxon>Eukaryota</taxon>
        <taxon>Metazoa</taxon>
        <taxon>Ecdysozoa</taxon>
        <taxon>Arthropoda</taxon>
        <taxon>Hexapoda</taxon>
        <taxon>Insecta</taxon>
        <taxon>Pterygota</taxon>
        <taxon>Neoptera</taxon>
        <taxon>Paraneoptera</taxon>
        <taxon>Hemiptera</taxon>
        <taxon>Auchenorrhyncha</taxon>
        <taxon>Cercopoidea</taxon>
        <taxon>Clastopteridae</taxon>
        <taxon>Clastoptera</taxon>
    </lineage>
</organism>